<dbReference type="Pfam" id="PF00501">
    <property type="entry name" value="AMP-binding"/>
    <property type="match status" value="1"/>
</dbReference>
<feature type="domain" description="AMP-dependent synthetase/ligase" evidence="3">
    <location>
        <begin position="55"/>
        <end position="216"/>
    </location>
</feature>
<accession>A0ABW1J9Y8</accession>
<sequence length="372" mass="39531">MDVETPAPEDLLARLSTRLDDGTAGPLAVLDPRWPEPLRRSARDQLAAARAAGRLHEGDLVLFTSGATGRARGVVRTVESWRASLAPLTDLTGISATDDVWLPLPLSSSLSLYGGLHAVSVGAAVTRTRTLPPAATAAHLVPTLLDESCARAETGTPTRLRTVVVAGAVLSPGLRARAERLGWDVVEYYGAAELSFVGWRRGGGPMHDFPGARTRLDDDDRLWASSPYLARGYLDADPGGALQRDGEWATVGDLARLDRDGWRVLGRGSAAVTTGGHTVLVEDVEAALAALPGVLDVAVTGQPHPRFGQVVTAVLVVEDGVRRRDLAGRLGALPAPARPRRWLRATTIARTDTGKIRREEIARSADDLPPLP</sequence>
<reference evidence="6" key="1">
    <citation type="journal article" date="2019" name="Int. J. Syst. Evol. Microbiol.">
        <title>The Global Catalogue of Microorganisms (GCM) 10K type strain sequencing project: providing services to taxonomists for standard genome sequencing and annotation.</title>
        <authorList>
            <consortium name="The Broad Institute Genomics Platform"/>
            <consortium name="The Broad Institute Genome Sequencing Center for Infectious Disease"/>
            <person name="Wu L."/>
            <person name="Ma J."/>
        </authorList>
    </citation>
    <scope>NUCLEOTIDE SEQUENCE [LARGE SCALE GENOMIC DNA]</scope>
    <source>
        <strain evidence="6">KACC 14249</strain>
    </source>
</reference>
<dbReference type="Proteomes" id="UP001596189">
    <property type="component" value="Unassembled WGS sequence"/>
</dbReference>
<dbReference type="Pfam" id="PF13193">
    <property type="entry name" value="AMP-binding_C"/>
    <property type="match status" value="1"/>
</dbReference>
<dbReference type="InterPro" id="IPR045851">
    <property type="entry name" value="AMP-bd_C_sf"/>
</dbReference>
<evidence type="ECO:0000313" key="5">
    <source>
        <dbReference type="EMBL" id="MFC6006089.1"/>
    </source>
</evidence>
<comment type="caution">
    <text evidence="5">The sequence shown here is derived from an EMBL/GenBank/DDBJ whole genome shotgun (WGS) entry which is preliminary data.</text>
</comment>
<name>A0ABW1J9Y8_9ACTN</name>
<evidence type="ECO:0000256" key="2">
    <source>
        <dbReference type="ARBA" id="ARBA00022598"/>
    </source>
</evidence>
<comment type="similarity">
    <text evidence="1">Belongs to the ATP-dependent AMP-binding enzyme family.</text>
</comment>
<dbReference type="PANTHER" id="PTHR43201">
    <property type="entry name" value="ACYL-COA SYNTHETASE"/>
    <property type="match status" value="1"/>
</dbReference>
<evidence type="ECO:0000313" key="6">
    <source>
        <dbReference type="Proteomes" id="UP001596189"/>
    </source>
</evidence>
<dbReference type="Gene3D" id="3.40.50.12780">
    <property type="entry name" value="N-terminal domain of ligase-like"/>
    <property type="match status" value="1"/>
</dbReference>
<dbReference type="InterPro" id="IPR000873">
    <property type="entry name" value="AMP-dep_synth/lig_dom"/>
</dbReference>
<protein>
    <submittedName>
        <fullName evidence="5">AMP-binding protein</fullName>
    </submittedName>
</protein>
<keyword evidence="2" id="KW-0436">Ligase</keyword>
<dbReference type="Gene3D" id="3.30.300.30">
    <property type="match status" value="1"/>
</dbReference>
<evidence type="ECO:0000259" key="3">
    <source>
        <dbReference type="Pfam" id="PF00501"/>
    </source>
</evidence>
<dbReference type="EMBL" id="JBHSRD010000002">
    <property type="protein sequence ID" value="MFC6006089.1"/>
    <property type="molecule type" value="Genomic_DNA"/>
</dbReference>
<dbReference type="RefSeq" id="WP_345716952.1">
    <property type="nucleotide sequence ID" value="NZ_BAABFP010000005.1"/>
</dbReference>
<proteinExistence type="inferred from homology"/>
<dbReference type="SUPFAM" id="SSF56801">
    <property type="entry name" value="Acetyl-CoA synthetase-like"/>
    <property type="match status" value="1"/>
</dbReference>
<dbReference type="PANTHER" id="PTHR43201:SF5">
    <property type="entry name" value="MEDIUM-CHAIN ACYL-COA LIGASE ACSF2, MITOCHONDRIAL"/>
    <property type="match status" value="1"/>
</dbReference>
<dbReference type="InterPro" id="IPR042099">
    <property type="entry name" value="ANL_N_sf"/>
</dbReference>
<keyword evidence="6" id="KW-1185">Reference proteome</keyword>
<organism evidence="5 6">
    <name type="scientific">Angustibacter luteus</name>
    <dbReference type="NCBI Taxonomy" id="658456"/>
    <lineage>
        <taxon>Bacteria</taxon>
        <taxon>Bacillati</taxon>
        <taxon>Actinomycetota</taxon>
        <taxon>Actinomycetes</taxon>
        <taxon>Kineosporiales</taxon>
        <taxon>Kineosporiaceae</taxon>
    </lineage>
</organism>
<dbReference type="InterPro" id="IPR025110">
    <property type="entry name" value="AMP-bd_C"/>
</dbReference>
<gene>
    <name evidence="5" type="ORF">ACFQDO_03005</name>
</gene>
<feature type="domain" description="AMP-binding enzyme C-terminal" evidence="4">
    <location>
        <begin position="284"/>
        <end position="355"/>
    </location>
</feature>
<evidence type="ECO:0000259" key="4">
    <source>
        <dbReference type="Pfam" id="PF13193"/>
    </source>
</evidence>
<evidence type="ECO:0000256" key="1">
    <source>
        <dbReference type="ARBA" id="ARBA00006432"/>
    </source>
</evidence>